<dbReference type="Pfam" id="PF14846">
    <property type="entry name" value="DUF4485"/>
    <property type="match status" value="1"/>
</dbReference>
<dbReference type="Proteomes" id="UP001431783">
    <property type="component" value="Unassembled WGS sequence"/>
</dbReference>
<feature type="domain" description="DUF4485" evidence="1">
    <location>
        <begin position="18"/>
        <end position="80"/>
    </location>
</feature>
<proteinExistence type="predicted"/>
<sequence>MAAADDTQNQTKQTDVYDEEFYNNLKLAKVLLNKIPLEKEKNICKKWITRLMSLKSNEPAVKRNRNHFFRYLLSVMNKGTWNISETPEHYGFPQYDEKLSAENEATAQRFLCRWSGDRKTYVATKPIPGKGTLVYMAVAKEPKLGWDHPATGTI</sequence>
<name>A0AAW1V490_9CUCU</name>
<keyword evidence="3" id="KW-1185">Reference proteome</keyword>
<evidence type="ECO:0000259" key="1">
    <source>
        <dbReference type="Pfam" id="PF14846"/>
    </source>
</evidence>
<organism evidence="2 3">
    <name type="scientific">Henosepilachna vigintioctopunctata</name>
    <dbReference type="NCBI Taxonomy" id="420089"/>
    <lineage>
        <taxon>Eukaryota</taxon>
        <taxon>Metazoa</taxon>
        <taxon>Ecdysozoa</taxon>
        <taxon>Arthropoda</taxon>
        <taxon>Hexapoda</taxon>
        <taxon>Insecta</taxon>
        <taxon>Pterygota</taxon>
        <taxon>Neoptera</taxon>
        <taxon>Endopterygota</taxon>
        <taxon>Coleoptera</taxon>
        <taxon>Polyphaga</taxon>
        <taxon>Cucujiformia</taxon>
        <taxon>Coccinelloidea</taxon>
        <taxon>Coccinellidae</taxon>
        <taxon>Epilachninae</taxon>
        <taxon>Epilachnini</taxon>
        <taxon>Henosepilachna</taxon>
    </lineage>
</organism>
<dbReference type="AlphaFoldDB" id="A0AAW1V490"/>
<reference evidence="2 3" key="1">
    <citation type="submission" date="2023-03" db="EMBL/GenBank/DDBJ databases">
        <title>Genome insight into feeding habits of ladybird beetles.</title>
        <authorList>
            <person name="Li H.-S."/>
            <person name="Huang Y.-H."/>
            <person name="Pang H."/>
        </authorList>
    </citation>
    <scope>NUCLEOTIDE SEQUENCE [LARGE SCALE GENOMIC DNA]</scope>
    <source>
        <strain evidence="2">SYSU_2023b</strain>
        <tissue evidence="2">Whole body</tissue>
    </source>
</reference>
<comment type="caution">
    <text evidence="2">The sequence shown here is derived from an EMBL/GenBank/DDBJ whole genome shotgun (WGS) entry which is preliminary data.</text>
</comment>
<dbReference type="InterPro" id="IPR027831">
    <property type="entry name" value="DUF4485"/>
</dbReference>
<accession>A0AAW1V490</accession>
<protein>
    <recommendedName>
        <fullName evidence="1">DUF4485 domain-containing protein</fullName>
    </recommendedName>
</protein>
<gene>
    <name evidence="2" type="ORF">WA026_000462</name>
</gene>
<dbReference type="EMBL" id="JARQZJ010000121">
    <property type="protein sequence ID" value="KAK9888193.1"/>
    <property type="molecule type" value="Genomic_DNA"/>
</dbReference>
<evidence type="ECO:0000313" key="2">
    <source>
        <dbReference type="EMBL" id="KAK9888193.1"/>
    </source>
</evidence>
<evidence type="ECO:0000313" key="3">
    <source>
        <dbReference type="Proteomes" id="UP001431783"/>
    </source>
</evidence>